<keyword evidence="4" id="KW-1185">Reference proteome</keyword>
<organism evidence="3 4">
    <name type="scientific">Actinacidiphila bryophytorum</name>
    <dbReference type="NCBI Taxonomy" id="1436133"/>
    <lineage>
        <taxon>Bacteria</taxon>
        <taxon>Bacillati</taxon>
        <taxon>Actinomycetota</taxon>
        <taxon>Actinomycetes</taxon>
        <taxon>Kitasatosporales</taxon>
        <taxon>Streptomycetaceae</taxon>
        <taxon>Actinacidiphila</taxon>
    </lineage>
</organism>
<keyword evidence="2" id="KW-1133">Transmembrane helix</keyword>
<proteinExistence type="predicted"/>
<feature type="transmembrane region" description="Helical" evidence="2">
    <location>
        <begin position="37"/>
        <end position="55"/>
    </location>
</feature>
<evidence type="ECO:0000313" key="3">
    <source>
        <dbReference type="EMBL" id="CAG7626958.1"/>
    </source>
</evidence>
<accession>A0A9W4E792</accession>
<comment type="caution">
    <text evidence="3">The sequence shown here is derived from an EMBL/GenBank/DDBJ whole genome shotgun (WGS) entry which is preliminary data.</text>
</comment>
<dbReference type="EMBL" id="CAJVAX010000012">
    <property type="protein sequence ID" value="CAG7626958.1"/>
    <property type="molecule type" value="Genomic_DNA"/>
</dbReference>
<dbReference type="RefSeq" id="WP_205042459.1">
    <property type="nucleotide sequence ID" value="NZ_CAJVAX010000012.1"/>
</dbReference>
<evidence type="ECO:0000313" key="4">
    <source>
        <dbReference type="Proteomes" id="UP001153328"/>
    </source>
</evidence>
<dbReference type="AlphaFoldDB" id="A0A9W4E792"/>
<evidence type="ECO:0000256" key="2">
    <source>
        <dbReference type="SAM" id="Phobius"/>
    </source>
</evidence>
<feature type="compositionally biased region" description="Acidic residues" evidence="1">
    <location>
        <begin position="1"/>
        <end position="12"/>
    </location>
</feature>
<keyword evidence="2" id="KW-0472">Membrane</keyword>
<evidence type="ECO:0000256" key="1">
    <source>
        <dbReference type="SAM" id="MobiDB-lite"/>
    </source>
</evidence>
<name>A0A9W4E792_9ACTN</name>
<dbReference type="Proteomes" id="UP001153328">
    <property type="component" value="Unassembled WGS sequence"/>
</dbReference>
<keyword evidence="2" id="KW-0812">Transmembrane</keyword>
<feature type="region of interest" description="Disordered" evidence="1">
    <location>
        <begin position="1"/>
        <end position="22"/>
    </location>
</feature>
<sequence>MISEPEMEDTGDPGEPLDLVSHTDRPPLLGRFTAKPWMWALGAVVVTSAVWAGVLKGTGYGQTAQPDLHGYHIDGSNPCTNLNLQPLAGSLAVTGFVQSTPVITRTAVLDRASCELIGMAGGSRGWRTTYTMSVTVDLHKKTDPKAEFDARSLAEIAVPGGDQGLVFSYMDDHEVTTHPDGIGDRANMTTGVYRQSLSVRHGGAVFSLTLFGFSERDDTNGDRSMLLPPIAKTSAFRKDLVPTVRSLMDALSQPPSS</sequence>
<protein>
    <submittedName>
        <fullName evidence="3">Uncharacterized protein</fullName>
    </submittedName>
</protein>
<reference evidence="3" key="1">
    <citation type="submission" date="2021-06" db="EMBL/GenBank/DDBJ databases">
        <authorList>
            <person name="Arsene-Ploetze F."/>
        </authorList>
    </citation>
    <scope>NUCLEOTIDE SEQUENCE</scope>
    <source>
        <strain evidence="3">SBRY1</strain>
    </source>
</reference>
<gene>
    <name evidence="3" type="ORF">SBRY_20316</name>
</gene>